<organism evidence="1 2">
    <name type="scientific">Brachionus plicatilis</name>
    <name type="common">Marine rotifer</name>
    <name type="synonym">Brachionus muelleri</name>
    <dbReference type="NCBI Taxonomy" id="10195"/>
    <lineage>
        <taxon>Eukaryota</taxon>
        <taxon>Metazoa</taxon>
        <taxon>Spiralia</taxon>
        <taxon>Gnathifera</taxon>
        <taxon>Rotifera</taxon>
        <taxon>Eurotatoria</taxon>
        <taxon>Monogononta</taxon>
        <taxon>Pseudotrocha</taxon>
        <taxon>Ploima</taxon>
        <taxon>Brachionidae</taxon>
        <taxon>Brachionus</taxon>
    </lineage>
</organism>
<dbReference type="AlphaFoldDB" id="A0A3M7RHF6"/>
<proteinExistence type="predicted"/>
<dbReference type="Proteomes" id="UP000276133">
    <property type="component" value="Unassembled WGS sequence"/>
</dbReference>
<reference evidence="1 2" key="1">
    <citation type="journal article" date="2018" name="Sci. Rep.">
        <title>Genomic signatures of local adaptation to the degree of environmental predictability in rotifers.</title>
        <authorList>
            <person name="Franch-Gras L."/>
            <person name="Hahn C."/>
            <person name="Garcia-Roger E.M."/>
            <person name="Carmona M.J."/>
            <person name="Serra M."/>
            <person name="Gomez A."/>
        </authorList>
    </citation>
    <scope>NUCLEOTIDE SEQUENCE [LARGE SCALE GENOMIC DNA]</scope>
    <source>
        <strain evidence="1">HYR1</strain>
    </source>
</reference>
<dbReference type="EMBL" id="REGN01003387">
    <property type="protein sequence ID" value="RNA22870.1"/>
    <property type="molecule type" value="Genomic_DNA"/>
</dbReference>
<evidence type="ECO:0000313" key="1">
    <source>
        <dbReference type="EMBL" id="RNA22870.1"/>
    </source>
</evidence>
<gene>
    <name evidence="1" type="ORF">BpHYR1_019133</name>
</gene>
<comment type="caution">
    <text evidence="1">The sequence shown here is derived from an EMBL/GenBank/DDBJ whole genome shotgun (WGS) entry which is preliminary data.</text>
</comment>
<name>A0A3M7RHF6_BRAPC</name>
<keyword evidence="2" id="KW-1185">Reference proteome</keyword>
<accession>A0A3M7RHF6</accession>
<evidence type="ECO:0000313" key="2">
    <source>
        <dbReference type="Proteomes" id="UP000276133"/>
    </source>
</evidence>
<sequence length="68" mass="8217">MKKSHRLSLKINDVCPYCIWAIYLGPEVTELYYRLVSKRCLRYGKYDNDYKEKCILFKSISQINYDLI</sequence>
<protein>
    <submittedName>
        <fullName evidence="1">Uncharacterized protein</fullName>
    </submittedName>
</protein>